<keyword evidence="2" id="KW-1133">Transmembrane helix</keyword>
<keyword evidence="2" id="KW-0472">Membrane</keyword>
<dbReference type="InParanoid" id="G4U231"/>
<dbReference type="EMBL" id="CAFZ01001793">
    <property type="protein sequence ID" value="CCA77624.1"/>
    <property type="molecule type" value="Genomic_DNA"/>
</dbReference>
<organism evidence="3 4">
    <name type="scientific">Serendipita indica (strain DSM 11827)</name>
    <name type="common">Root endophyte fungus</name>
    <name type="synonym">Piriformospora indica</name>
    <dbReference type="NCBI Taxonomy" id="1109443"/>
    <lineage>
        <taxon>Eukaryota</taxon>
        <taxon>Fungi</taxon>
        <taxon>Dikarya</taxon>
        <taxon>Basidiomycota</taxon>
        <taxon>Agaricomycotina</taxon>
        <taxon>Agaricomycetes</taxon>
        <taxon>Sebacinales</taxon>
        <taxon>Serendipitaceae</taxon>
        <taxon>Serendipita</taxon>
    </lineage>
</organism>
<evidence type="ECO:0000313" key="3">
    <source>
        <dbReference type="EMBL" id="CCA77624.1"/>
    </source>
</evidence>
<feature type="region of interest" description="Disordered" evidence="1">
    <location>
        <begin position="76"/>
        <end position="101"/>
    </location>
</feature>
<reference evidence="3 4" key="1">
    <citation type="journal article" date="2011" name="PLoS Pathog.">
        <title>Endophytic Life Strategies Decoded by Genome and Transcriptome Analyses of the Mutualistic Root Symbiont Piriformospora indica.</title>
        <authorList>
            <person name="Zuccaro A."/>
            <person name="Lahrmann U."/>
            <person name="Guldener U."/>
            <person name="Langen G."/>
            <person name="Pfiffi S."/>
            <person name="Biedenkopf D."/>
            <person name="Wong P."/>
            <person name="Samans B."/>
            <person name="Grimm C."/>
            <person name="Basiewicz M."/>
            <person name="Murat C."/>
            <person name="Martin F."/>
            <person name="Kogel K.H."/>
        </authorList>
    </citation>
    <scope>NUCLEOTIDE SEQUENCE [LARGE SCALE GENOMIC DNA]</scope>
    <source>
        <strain evidence="3 4">DSM 11827</strain>
    </source>
</reference>
<evidence type="ECO:0000313" key="4">
    <source>
        <dbReference type="Proteomes" id="UP000007148"/>
    </source>
</evidence>
<dbReference type="AlphaFoldDB" id="G4U231"/>
<keyword evidence="4" id="KW-1185">Reference proteome</keyword>
<keyword evidence="2" id="KW-0812">Transmembrane</keyword>
<accession>G4U231</accession>
<protein>
    <submittedName>
        <fullName evidence="3">Uncharacterized protein</fullName>
    </submittedName>
</protein>
<feature type="non-terminal residue" evidence="3">
    <location>
        <position position="101"/>
    </location>
</feature>
<evidence type="ECO:0000256" key="1">
    <source>
        <dbReference type="SAM" id="MobiDB-lite"/>
    </source>
</evidence>
<evidence type="ECO:0000256" key="2">
    <source>
        <dbReference type="SAM" id="Phobius"/>
    </source>
</evidence>
<gene>
    <name evidence="3" type="ORF">PIIN_11601</name>
</gene>
<name>G4U231_SERID</name>
<sequence>MESRYTQIPANDLEADGLNYKYDDTYPPISGKPPILTFRNRRGVRWTVLALGIFSILFGTQLIYQQLGPPGEFKRCPALVGPVDDSPQPRTPNTDPSQWSN</sequence>
<feature type="compositionally biased region" description="Polar residues" evidence="1">
    <location>
        <begin position="91"/>
        <end position="101"/>
    </location>
</feature>
<dbReference type="Proteomes" id="UP000007148">
    <property type="component" value="Unassembled WGS sequence"/>
</dbReference>
<dbReference type="HOGENOM" id="CLU_2298400_0_0_1"/>
<feature type="transmembrane region" description="Helical" evidence="2">
    <location>
        <begin position="46"/>
        <end position="64"/>
    </location>
</feature>
<proteinExistence type="predicted"/>
<comment type="caution">
    <text evidence="3">The sequence shown here is derived from an EMBL/GenBank/DDBJ whole genome shotgun (WGS) entry which is preliminary data.</text>
</comment>